<dbReference type="PANTHER" id="PTHR43968">
    <property type="match status" value="1"/>
</dbReference>
<dbReference type="Gene3D" id="3.40.30.10">
    <property type="entry name" value="Glutaredoxin"/>
    <property type="match status" value="1"/>
</dbReference>
<dbReference type="SFLD" id="SFLDS00019">
    <property type="entry name" value="Glutathione_Transferase_(cytos"/>
    <property type="match status" value="1"/>
</dbReference>
<dbReference type="PROSITE" id="PS50404">
    <property type="entry name" value="GST_NTER"/>
    <property type="match status" value="1"/>
</dbReference>
<dbReference type="GeneID" id="55998773"/>
<gene>
    <name evidence="3" type="ORF">TRUGW13939_11295</name>
</gene>
<dbReference type="PROSITE" id="PS51354">
    <property type="entry name" value="GLUTAREDOXIN_2"/>
    <property type="match status" value="1"/>
</dbReference>
<keyword evidence="4" id="KW-1185">Reference proteome</keyword>
<dbReference type="Gene3D" id="1.20.1050.10">
    <property type="match status" value="1"/>
</dbReference>
<dbReference type="RefSeq" id="XP_035350296.1">
    <property type="nucleotide sequence ID" value="XM_035494403.1"/>
</dbReference>
<dbReference type="InterPro" id="IPR004045">
    <property type="entry name" value="Glutathione_S-Trfase_N"/>
</dbReference>
<dbReference type="SFLD" id="SFLDG00358">
    <property type="entry name" value="Main_(cytGST)"/>
    <property type="match status" value="1"/>
</dbReference>
<dbReference type="InterPro" id="IPR050983">
    <property type="entry name" value="GST_Omega/HSP26"/>
</dbReference>
<dbReference type="InterPro" id="IPR010987">
    <property type="entry name" value="Glutathione-S-Trfase_C-like"/>
</dbReference>
<feature type="domain" description="GST N-terminal" evidence="1">
    <location>
        <begin position="4"/>
        <end position="83"/>
    </location>
</feature>
<dbReference type="InterPro" id="IPR040079">
    <property type="entry name" value="Glutathione_S-Trfase"/>
</dbReference>
<proteinExistence type="predicted"/>
<reference evidence="4" key="1">
    <citation type="submission" date="2020-06" db="EMBL/GenBank/DDBJ databases">
        <title>A chromosome-scale genome assembly of Talaromyces rugulosus W13939.</title>
        <authorList>
            <person name="Wang B."/>
            <person name="Guo L."/>
            <person name="Ye K."/>
            <person name="Wang L."/>
        </authorList>
    </citation>
    <scope>NUCLEOTIDE SEQUENCE [LARGE SCALE GENOMIC DNA]</scope>
    <source>
        <strain evidence="4">W13939</strain>
    </source>
</reference>
<evidence type="ECO:0000313" key="4">
    <source>
        <dbReference type="Proteomes" id="UP000509510"/>
    </source>
</evidence>
<dbReference type="InterPro" id="IPR036249">
    <property type="entry name" value="Thioredoxin-like_sf"/>
</dbReference>
<dbReference type="AlphaFoldDB" id="A0A7H8RCD6"/>
<dbReference type="EMBL" id="CP055903">
    <property type="protein sequence ID" value="QKX64122.1"/>
    <property type="molecule type" value="Genomic_DNA"/>
</dbReference>
<dbReference type="GO" id="GO:0005737">
    <property type="term" value="C:cytoplasm"/>
    <property type="evidence" value="ECO:0007669"/>
    <property type="project" value="TreeGrafter"/>
</dbReference>
<dbReference type="OrthoDB" id="202840at2759"/>
<evidence type="ECO:0000259" key="2">
    <source>
        <dbReference type="PROSITE" id="PS50405"/>
    </source>
</evidence>
<dbReference type="PANTHER" id="PTHR43968:SF8">
    <property type="entry name" value="S-TRANSFERASE, PUTATIVE (AFU_ORTHOLOGUE AFUA_2G00590)-RELATED"/>
    <property type="match status" value="1"/>
</dbReference>
<feature type="domain" description="GST C-terminal" evidence="2">
    <location>
        <begin position="92"/>
        <end position="228"/>
    </location>
</feature>
<evidence type="ECO:0000313" key="3">
    <source>
        <dbReference type="EMBL" id="QKX64122.1"/>
    </source>
</evidence>
<accession>A0A7H8RCD6</accession>
<evidence type="ECO:0000259" key="1">
    <source>
        <dbReference type="PROSITE" id="PS50404"/>
    </source>
</evidence>
<dbReference type="KEGG" id="trg:TRUGW13939_11295"/>
<name>A0A7H8RCD6_TALRU</name>
<dbReference type="Pfam" id="PF13409">
    <property type="entry name" value="GST_N_2"/>
    <property type="match status" value="1"/>
</dbReference>
<evidence type="ECO:0008006" key="5">
    <source>
        <dbReference type="Google" id="ProtNLM"/>
    </source>
</evidence>
<dbReference type="Proteomes" id="UP000509510">
    <property type="component" value="Chromosome VI"/>
</dbReference>
<organism evidence="3 4">
    <name type="scientific">Talaromyces rugulosus</name>
    <name type="common">Penicillium rugulosum</name>
    <dbReference type="NCBI Taxonomy" id="121627"/>
    <lineage>
        <taxon>Eukaryota</taxon>
        <taxon>Fungi</taxon>
        <taxon>Dikarya</taxon>
        <taxon>Ascomycota</taxon>
        <taxon>Pezizomycotina</taxon>
        <taxon>Eurotiomycetes</taxon>
        <taxon>Eurotiomycetidae</taxon>
        <taxon>Eurotiales</taxon>
        <taxon>Trichocomaceae</taxon>
        <taxon>Talaromyces</taxon>
        <taxon>Talaromyces sect. Islandici</taxon>
    </lineage>
</organism>
<dbReference type="SUPFAM" id="SSF47616">
    <property type="entry name" value="GST C-terminal domain-like"/>
    <property type="match status" value="1"/>
</dbReference>
<dbReference type="SUPFAM" id="SSF52833">
    <property type="entry name" value="Thioredoxin-like"/>
    <property type="match status" value="1"/>
</dbReference>
<dbReference type="InterPro" id="IPR036282">
    <property type="entry name" value="Glutathione-S-Trfase_C_sf"/>
</dbReference>
<dbReference type="CDD" id="cd00570">
    <property type="entry name" value="GST_N_family"/>
    <property type="match status" value="1"/>
</dbReference>
<dbReference type="PROSITE" id="PS50405">
    <property type="entry name" value="GST_CTER"/>
    <property type="match status" value="1"/>
</dbReference>
<sequence length="231" mass="25896">MASPKIIFYTNPTCPWAHRGYIALKELGLPYEEVVIDLDTPREPWYLEINPRGLVPALSYNGNIIIESGIVARFLADAHPSHLFPPSGPVDNALYRARVDFFVDTFFSKVFSHVFAGVRAASAEEREEAAVALVDNLAKEIEPLLEDGKGPFFDGSEKLTLVEVLTGSFLVRLNSWAKPEYALISTKIPQLLEKVPKTKRWIEATAQHESVTSIYDEDFVATRTKKRFAKA</sequence>
<protein>
    <recommendedName>
        <fullName evidence="5">GST N-terminal domain-containing protein</fullName>
    </recommendedName>
</protein>